<proteinExistence type="predicted"/>
<comment type="caution">
    <text evidence="2">The sequence shown here is derived from an EMBL/GenBank/DDBJ whole genome shotgun (WGS) entry which is preliminary data.</text>
</comment>
<accession>A0ABS4DE69</accession>
<keyword evidence="3" id="KW-1185">Reference proteome</keyword>
<dbReference type="RefSeq" id="WP_135479811.1">
    <property type="nucleotide sequence ID" value="NZ_SIJK02000038.1"/>
</dbReference>
<protein>
    <submittedName>
        <fullName evidence="2">Uncharacterized protein</fullName>
    </submittedName>
</protein>
<reference evidence="2 3" key="1">
    <citation type="submission" date="2021-03" db="EMBL/GenBank/DDBJ databases">
        <authorList>
            <person name="Grouzdev D.S."/>
        </authorList>
    </citation>
    <scope>NUCLEOTIDE SEQUENCE [LARGE SCALE GENOMIC DNA]</scope>
    <source>
        <strain evidence="2 3">M50-1</strain>
    </source>
</reference>
<name>A0ABS4DE69_9CHLR</name>
<dbReference type="Proteomes" id="UP001193081">
    <property type="component" value="Unassembled WGS sequence"/>
</dbReference>
<organism evidence="2 3">
    <name type="scientific">Candidatus Chloroploca mongolica</name>
    <dbReference type="NCBI Taxonomy" id="2528176"/>
    <lineage>
        <taxon>Bacteria</taxon>
        <taxon>Bacillati</taxon>
        <taxon>Chloroflexota</taxon>
        <taxon>Chloroflexia</taxon>
        <taxon>Chloroflexales</taxon>
        <taxon>Chloroflexineae</taxon>
        <taxon>Oscillochloridaceae</taxon>
        <taxon>Candidatus Chloroploca</taxon>
    </lineage>
</organism>
<dbReference type="EMBL" id="SIJK02000038">
    <property type="protein sequence ID" value="MBP1467639.1"/>
    <property type="molecule type" value="Genomic_DNA"/>
</dbReference>
<feature type="coiled-coil region" evidence="1">
    <location>
        <begin position="70"/>
        <end position="97"/>
    </location>
</feature>
<evidence type="ECO:0000313" key="2">
    <source>
        <dbReference type="EMBL" id="MBP1467639.1"/>
    </source>
</evidence>
<gene>
    <name evidence="2" type="ORF">EYB53_018135</name>
</gene>
<keyword evidence="1" id="KW-0175">Coiled coil</keyword>
<sequence length="169" mass="18901">MTAELVYLQNQLNALDAAIDAVKTDAERTRYATVQIDGVSDELTRLAMASARNALAERFDRQRRSLESDRLRVAQQYARAKQNLADARANLARLEAVAERDAQIARELNAAIPHLQVAASLWPVGRENRTAAELAQRAKAEAERYALTAANIAHHRNQIERLSEGWNED</sequence>
<evidence type="ECO:0000313" key="3">
    <source>
        <dbReference type="Proteomes" id="UP001193081"/>
    </source>
</evidence>
<evidence type="ECO:0000256" key="1">
    <source>
        <dbReference type="SAM" id="Coils"/>
    </source>
</evidence>